<dbReference type="AlphaFoldDB" id="A0AAV5WMM0"/>
<accession>A0AAV5WMM0</accession>
<name>A0AAV5WMM0_9BILA</name>
<keyword evidence="2" id="KW-0812">Transmembrane</keyword>
<evidence type="ECO:0000256" key="2">
    <source>
        <dbReference type="SAM" id="Phobius"/>
    </source>
</evidence>
<comment type="caution">
    <text evidence="3">The sequence shown here is derived from an EMBL/GenBank/DDBJ whole genome shotgun (WGS) entry which is preliminary data.</text>
</comment>
<keyword evidence="2" id="KW-0472">Membrane</keyword>
<sequence>DYPRQNLQQLQPLQPTQSMQQQNQVQTHGYGSCQNPSALPIPSTFSSTAPSPYHAKQHNYYPVQPMTIGNPDGRPYQELPPNWTYGCCGISNETWTNVILYALIGLSFIDTMRNIKDFASLMKTSDNDFLLVWAMFLIARGILLFVASIYALIHIQQRKTAGFSFLRRVLILCFMLECAALAFNAIQIVSFVHVFLSIPFDKMDDRVVFSINGLDARVALPITVIYYCFVLIGNIISLILIHVIWKVLFDFRATMRQQGAY</sequence>
<evidence type="ECO:0000256" key="1">
    <source>
        <dbReference type="SAM" id="MobiDB-lite"/>
    </source>
</evidence>
<keyword evidence="4" id="KW-1185">Reference proteome</keyword>
<organism evidence="3 4">
    <name type="scientific">Pristionchus fissidentatus</name>
    <dbReference type="NCBI Taxonomy" id="1538716"/>
    <lineage>
        <taxon>Eukaryota</taxon>
        <taxon>Metazoa</taxon>
        <taxon>Ecdysozoa</taxon>
        <taxon>Nematoda</taxon>
        <taxon>Chromadorea</taxon>
        <taxon>Rhabditida</taxon>
        <taxon>Rhabditina</taxon>
        <taxon>Diplogasteromorpha</taxon>
        <taxon>Diplogasteroidea</taxon>
        <taxon>Neodiplogasteridae</taxon>
        <taxon>Pristionchus</taxon>
    </lineage>
</organism>
<feature type="transmembrane region" description="Helical" evidence="2">
    <location>
        <begin position="218"/>
        <end position="245"/>
    </location>
</feature>
<proteinExistence type="predicted"/>
<reference evidence="3" key="1">
    <citation type="submission" date="2023-10" db="EMBL/GenBank/DDBJ databases">
        <title>Genome assembly of Pristionchus species.</title>
        <authorList>
            <person name="Yoshida K."/>
            <person name="Sommer R.J."/>
        </authorList>
    </citation>
    <scope>NUCLEOTIDE SEQUENCE</scope>
    <source>
        <strain evidence="3">RS5133</strain>
    </source>
</reference>
<evidence type="ECO:0000313" key="4">
    <source>
        <dbReference type="Proteomes" id="UP001432322"/>
    </source>
</evidence>
<dbReference type="EMBL" id="BTSY01000006">
    <property type="protein sequence ID" value="GMT33236.1"/>
    <property type="molecule type" value="Genomic_DNA"/>
</dbReference>
<keyword evidence="2" id="KW-1133">Transmembrane helix</keyword>
<feature type="transmembrane region" description="Helical" evidence="2">
    <location>
        <begin position="130"/>
        <end position="153"/>
    </location>
</feature>
<feature type="non-terminal residue" evidence="3">
    <location>
        <position position="1"/>
    </location>
</feature>
<feature type="region of interest" description="Disordered" evidence="1">
    <location>
        <begin position="1"/>
        <end position="33"/>
    </location>
</feature>
<feature type="compositionally biased region" description="Low complexity" evidence="1">
    <location>
        <begin position="1"/>
        <end position="27"/>
    </location>
</feature>
<evidence type="ECO:0008006" key="5">
    <source>
        <dbReference type="Google" id="ProtNLM"/>
    </source>
</evidence>
<feature type="transmembrane region" description="Helical" evidence="2">
    <location>
        <begin position="165"/>
        <end position="198"/>
    </location>
</feature>
<gene>
    <name evidence="3" type="ORF">PFISCL1PPCAC_24533</name>
</gene>
<protein>
    <recommendedName>
        <fullName evidence="5">G protein-coupled receptor</fullName>
    </recommendedName>
</protein>
<dbReference type="Proteomes" id="UP001432322">
    <property type="component" value="Unassembled WGS sequence"/>
</dbReference>
<evidence type="ECO:0000313" key="3">
    <source>
        <dbReference type="EMBL" id="GMT33236.1"/>
    </source>
</evidence>